<dbReference type="GO" id="GO:0003723">
    <property type="term" value="F:RNA binding"/>
    <property type="evidence" value="ECO:0000318"/>
    <property type="project" value="GO_Central"/>
</dbReference>
<evidence type="ECO:0000256" key="3">
    <source>
        <dbReference type="ARBA" id="ARBA00022884"/>
    </source>
</evidence>
<dbReference type="eggNOG" id="KOG2049">
    <property type="taxonomic scope" value="Eukaryota"/>
</dbReference>
<feature type="domain" description="PUM-HD" evidence="5">
    <location>
        <begin position="181"/>
        <end position="532"/>
    </location>
</feature>
<evidence type="ECO:0000259" key="5">
    <source>
        <dbReference type="PROSITE" id="PS50303"/>
    </source>
</evidence>
<dbReference type="GO" id="GO:0000472">
    <property type="term" value="P:endonucleolytic cleavage to generate mature 5'-end of SSU-rRNA from (SSU-rRNA, 5.8S rRNA, LSU-rRNA)"/>
    <property type="evidence" value="ECO:0000318"/>
    <property type="project" value="GO_Central"/>
</dbReference>
<keyword evidence="1" id="KW-0677">Repeat</keyword>
<dbReference type="Gene3D" id="1.25.10.10">
    <property type="entry name" value="Leucine-rich Repeat Variant"/>
    <property type="match status" value="1"/>
</dbReference>
<evidence type="ECO:0000256" key="2">
    <source>
        <dbReference type="ARBA" id="ARBA00022845"/>
    </source>
</evidence>
<feature type="repeat" description="Pumilio" evidence="4">
    <location>
        <begin position="431"/>
        <end position="467"/>
    </location>
</feature>
<dbReference type="PaxDb" id="3880-AES83958"/>
<evidence type="ECO:0000313" key="6">
    <source>
        <dbReference type="EMBL" id="KEH35779.1"/>
    </source>
</evidence>
<dbReference type="PROSITE" id="PS50303">
    <property type="entry name" value="PUM_HD"/>
    <property type="match status" value="1"/>
</dbReference>
<dbReference type="AlphaFoldDB" id="A0A072V180"/>
<dbReference type="SMR" id="A0A072V180"/>
<dbReference type="InterPro" id="IPR033133">
    <property type="entry name" value="PUM-HD"/>
</dbReference>
<dbReference type="GO" id="GO:0000056">
    <property type="term" value="P:ribosomal small subunit export from nucleus"/>
    <property type="evidence" value="ECO:0000318"/>
    <property type="project" value="GO_Central"/>
</dbReference>
<dbReference type="GO" id="GO:0005730">
    <property type="term" value="C:nucleolus"/>
    <property type="evidence" value="ECO:0000318"/>
    <property type="project" value="GO_Central"/>
</dbReference>
<dbReference type="InterPro" id="IPR016024">
    <property type="entry name" value="ARM-type_fold"/>
</dbReference>
<reference evidence="6 8" key="1">
    <citation type="journal article" date="2011" name="Nature">
        <title>The Medicago genome provides insight into the evolution of rhizobial symbioses.</title>
        <authorList>
            <person name="Young N.D."/>
            <person name="Debelle F."/>
            <person name="Oldroyd G.E."/>
            <person name="Geurts R."/>
            <person name="Cannon S.B."/>
            <person name="Udvardi M.K."/>
            <person name="Benedito V.A."/>
            <person name="Mayer K.F."/>
            <person name="Gouzy J."/>
            <person name="Schoof H."/>
            <person name="Van de Peer Y."/>
            <person name="Proost S."/>
            <person name="Cook D.R."/>
            <person name="Meyers B.C."/>
            <person name="Spannagl M."/>
            <person name="Cheung F."/>
            <person name="De Mita S."/>
            <person name="Krishnakumar V."/>
            <person name="Gundlach H."/>
            <person name="Zhou S."/>
            <person name="Mudge J."/>
            <person name="Bharti A.K."/>
            <person name="Murray J.D."/>
            <person name="Naoumkina M.A."/>
            <person name="Rosen B."/>
            <person name="Silverstein K.A."/>
            <person name="Tang H."/>
            <person name="Rombauts S."/>
            <person name="Zhao P.X."/>
            <person name="Zhou P."/>
            <person name="Barbe V."/>
            <person name="Bardou P."/>
            <person name="Bechner M."/>
            <person name="Bellec A."/>
            <person name="Berger A."/>
            <person name="Berges H."/>
            <person name="Bidwell S."/>
            <person name="Bisseling T."/>
            <person name="Choisne N."/>
            <person name="Couloux A."/>
            <person name="Denny R."/>
            <person name="Deshpande S."/>
            <person name="Dai X."/>
            <person name="Doyle J.J."/>
            <person name="Dudez A.M."/>
            <person name="Farmer A.D."/>
            <person name="Fouteau S."/>
            <person name="Franken C."/>
            <person name="Gibelin C."/>
            <person name="Gish J."/>
            <person name="Goldstein S."/>
            <person name="Gonzalez A.J."/>
            <person name="Green P.J."/>
            <person name="Hallab A."/>
            <person name="Hartog M."/>
            <person name="Hua A."/>
            <person name="Humphray S.J."/>
            <person name="Jeong D.H."/>
            <person name="Jing Y."/>
            <person name="Jocker A."/>
            <person name="Kenton S.M."/>
            <person name="Kim D.J."/>
            <person name="Klee K."/>
            <person name="Lai H."/>
            <person name="Lang C."/>
            <person name="Lin S."/>
            <person name="Macmil S.L."/>
            <person name="Magdelenat G."/>
            <person name="Matthews L."/>
            <person name="McCorrison J."/>
            <person name="Monaghan E.L."/>
            <person name="Mun J.H."/>
            <person name="Najar F.Z."/>
            <person name="Nicholson C."/>
            <person name="Noirot C."/>
            <person name="O'Bleness M."/>
            <person name="Paule C.R."/>
            <person name="Poulain J."/>
            <person name="Prion F."/>
            <person name="Qin B."/>
            <person name="Qu C."/>
            <person name="Retzel E.F."/>
            <person name="Riddle C."/>
            <person name="Sallet E."/>
            <person name="Samain S."/>
            <person name="Samson N."/>
            <person name="Sanders I."/>
            <person name="Saurat O."/>
            <person name="Scarpelli C."/>
            <person name="Schiex T."/>
            <person name="Segurens B."/>
            <person name="Severin A.J."/>
            <person name="Sherrier D.J."/>
            <person name="Shi R."/>
            <person name="Sims S."/>
            <person name="Singer S.R."/>
            <person name="Sinharoy S."/>
            <person name="Sterck L."/>
            <person name="Viollet A."/>
            <person name="Wang B.B."/>
            <person name="Wang K."/>
            <person name="Wang M."/>
            <person name="Wang X."/>
            <person name="Warfsmann J."/>
            <person name="Weissenbach J."/>
            <person name="White D.D."/>
            <person name="White J.D."/>
            <person name="Wiley G.B."/>
            <person name="Wincker P."/>
            <person name="Xing Y."/>
            <person name="Yang L."/>
            <person name="Yao Z."/>
            <person name="Ying F."/>
            <person name="Zhai J."/>
            <person name="Zhou L."/>
            <person name="Zuber A."/>
            <person name="Denarie J."/>
            <person name="Dixon R.A."/>
            <person name="May G.D."/>
            <person name="Schwartz D.C."/>
            <person name="Rogers J."/>
            <person name="Quetier F."/>
            <person name="Town C.D."/>
            <person name="Roe B.A."/>
        </authorList>
    </citation>
    <scope>NUCLEOTIDE SEQUENCE [LARGE SCALE GENOMIC DNA]</scope>
    <source>
        <strain evidence="6">A17</strain>
        <strain evidence="7 8">cv. Jemalong A17</strain>
    </source>
</reference>
<dbReference type="GO" id="GO:0000480">
    <property type="term" value="P:endonucleolytic cleavage in 5'-ETS of tricistronic rRNA transcript (SSU-rRNA, 5.8S rRNA, LSU-rRNA)"/>
    <property type="evidence" value="ECO:0000318"/>
    <property type="project" value="GO_Central"/>
</dbReference>
<evidence type="ECO:0000313" key="7">
    <source>
        <dbReference type="EnsemblPlants" id="KEH35779"/>
    </source>
</evidence>
<keyword evidence="8" id="KW-1185">Reference proteome</keyword>
<reference evidence="7" key="3">
    <citation type="submission" date="2015-04" db="UniProtKB">
        <authorList>
            <consortium name="EnsemblPlants"/>
        </authorList>
    </citation>
    <scope>IDENTIFICATION</scope>
    <source>
        <strain evidence="7">cv. Jemalong A17</strain>
    </source>
</reference>
<feature type="repeat" description="Pumilio" evidence="4">
    <location>
        <begin position="247"/>
        <end position="282"/>
    </location>
</feature>
<dbReference type="HOGENOM" id="CLU_004017_5_2_1"/>
<organism evidence="6 8">
    <name type="scientific">Medicago truncatula</name>
    <name type="common">Barrel medic</name>
    <name type="synonym">Medicago tribuloides</name>
    <dbReference type="NCBI Taxonomy" id="3880"/>
    <lineage>
        <taxon>Eukaryota</taxon>
        <taxon>Viridiplantae</taxon>
        <taxon>Streptophyta</taxon>
        <taxon>Embryophyta</taxon>
        <taxon>Tracheophyta</taxon>
        <taxon>Spermatophyta</taxon>
        <taxon>Magnoliopsida</taxon>
        <taxon>eudicotyledons</taxon>
        <taxon>Gunneridae</taxon>
        <taxon>Pentapetalae</taxon>
        <taxon>rosids</taxon>
        <taxon>fabids</taxon>
        <taxon>Fabales</taxon>
        <taxon>Fabaceae</taxon>
        <taxon>Papilionoideae</taxon>
        <taxon>50 kb inversion clade</taxon>
        <taxon>NPAAA clade</taxon>
        <taxon>Hologalegina</taxon>
        <taxon>IRL clade</taxon>
        <taxon>Trifolieae</taxon>
        <taxon>Medicago</taxon>
    </lineage>
</organism>
<dbReference type="Pfam" id="PF00806">
    <property type="entry name" value="PUF"/>
    <property type="match status" value="6"/>
</dbReference>
<proteinExistence type="predicted"/>
<dbReference type="GO" id="GO:0030688">
    <property type="term" value="C:preribosome, small subunit precursor"/>
    <property type="evidence" value="ECO:0000318"/>
    <property type="project" value="GO_Central"/>
</dbReference>
<evidence type="ECO:0000256" key="1">
    <source>
        <dbReference type="ARBA" id="ARBA00022737"/>
    </source>
</evidence>
<sequence length="554" mass="62136">MSNNRFIPNDSVDNGDSPLSPRSQWFSYIASLTQNQNQNNNHNQNPFMSQIENPNQTLEQAFSRLSVANPNPNQSFGYGVANNLNDYDYSGLGVSVNPYYNYNYGIQLSNPSQPDFNRPVRNNNNIAYGRGISSPSPRLSSYDVNQIRYNHLNGGIGGGGYGNDMFYGSEELMRNFQCALRNESSVPTWVNDGVNVNNVNVNGMSAHWFDEFRGRVYSLAKDTHGSKILQEVMENLGPEGVSYFFLELINHMCELMVDPIGYEVITKMVEVCNQDQKTQIVLLVTHHGAQFIRICLSLHGSRSVEKLLEKVTTREQRGLIMSALTPGAIVLSKDINGHRVVFNCLKNFPHADTEKFLGVIARNSLSLSRDKTGCCVLQYCVSHAQGATKNLLIHEIILHAPLLAEDCYGNYVIQHLISLKIPTVSGNLHHQLQQQFVSLSCNKYGSNVVEKFLHDSGVDISSCIIIELLNDPNVTRLLTDPYGNFVISTALNKFKGARFIKNALEELVEANSQMMRSNMFGKKVLDKFEVYGLERTMLRSCFHCNGSSGWSHKF</sequence>
<keyword evidence="2" id="KW-0810">Translation regulation</keyword>
<dbReference type="InterPro" id="IPR001313">
    <property type="entry name" value="Pumilio_RNA-bd_rpt"/>
</dbReference>
<dbReference type="GO" id="GO:0006417">
    <property type="term" value="P:regulation of translation"/>
    <property type="evidence" value="ECO:0007669"/>
    <property type="project" value="UniProtKB-KW"/>
</dbReference>
<protein>
    <submittedName>
        <fullName evidence="6">Pumilio-family RNA-binding repeatprotein</fullName>
    </submittedName>
</protein>
<dbReference type="SUPFAM" id="SSF48371">
    <property type="entry name" value="ARM repeat"/>
    <property type="match status" value="1"/>
</dbReference>
<dbReference type="PANTHER" id="PTHR12537">
    <property type="entry name" value="RNA BINDING PROTEIN PUMILIO-RELATED"/>
    <property type="match status" value="1"/>
</dbReference>
<keyword evidence="3" id="KW-0694">RNA-binding</keyword>
<dbReference type="PANTHER" id="PTHR12537:SF63">
    <property type="entry name" value="PUMILIO HOMOLOG 15"/>
    <property type="match status" value="1"/>
</dbReference>
<reference evidence="6 8" key="2">
    <citation type="journal article" date="2014" name="BMC Genomics">
        <title>An improved genome release (version Mt4.0) for the model legume Medicago truncatula.</title>
        <authorList>
            <person name="Tang H."/>
            <person name="Krishnakumar V."/>
            <person name="Bidwell S."/>
            <person name="Rosen B."/>
            <person name="Chan A."/>
            <person name="Zhou S."/>
            <person name="Gentzbittel L."/>
            <person name="Childs K.L."/>
            <person name="Yandell M."/>
            <person name="Gundlach H."/>
            <person name="Mayer K.F."/>
            <person name="Schwartz D.C."/>
            <person name="Town C.D."/>
        </authorList>
    </citation>
    <scope>GENOME REANNOTATION</scope>
    <source>
        <strain evidence="6">A17</strain>
        <strain evidence="7 8">cv. Jemalong A17</strain>
    </source>
</reference>
<dbReference type="STRING" id="3880.A0A072V180"/>
<dbReference type="SMART" id="SM00025">
    <property type="entry name" value="Pumilio"/>
    <property type="match status" value="8"/>
</dbReference>
<gene>
    <name evidence="6" type="ordered locus">MTR_3g102650</name>
</gene>
<dbReference type="EMBL" id="CM001219">
    <property type="protein sequence ID" value="KEH35779.1"/>
    <property type="molecule type" value="Genomic_DNA"/>
</dbReference>
<dbReference type="PROSITE" id="PS50302">
    <property type="entry name" value="PUM"/>
    <property type="match status" value="4"/>
</dbReference>
<dbReference type="GO" id="GO:0030686">
    <property type="term" value="C:90S preribosome"/>
    <property type="evidence" value="ECO:0000318"/>
    <property type="project" value="GO_Central"/>
</dbReference>
<dbReference type="GO" id="GO:0000447">
    <property type="term" value="P:endonucleolytic cleavage in ITS1 to separate SSU-rRNA from 5.8S rRNA and LSU-rRNA from tricistronic rRNA transcript (SSU-rRNA, 5.8S rRNA, LSU-rRNA)"/>
    <property type="evidence" value="ECO:0000318"/>
    <property type="project" value="GO_Central"/>
</dbReference>
<dbReference type="InterPro" id="IPR011989">
    <property type="entry name" value="ARM-like"/>
</dbReference>
<name>A0A072V180_MEDTR</name>
<feature type="repeat" description="Pumilio" evidence="4">
    <location>
        <begin position="211"/>
        <end position="246"/>
    </location>
</feature>
<accession>A0A072V180</accession>
<evidence type="ECO:0000313" key="8">
    <source>
        <dbReference type="Proteomes" id="UP000002051"/>
    </source>
</evidence>
<dbReference type="Proteomes" id="UP000002051">
    <property type="component" value="Chromosome 3"/>
</dbReference>
<dbReference type="EnsemblPlants" id="KEH35779">
    <property type="protein sequence ID" value="KEH35779"/>
    <property type="gene ID" value="MTR_3g102650"/>
</dbReference>
<evidence type="ECO:0000256" key="4">
    <source>
        <dbReference type="PROSITE-ProRule" id="PRU00317"/>
    </source>
</evidence>
<feature type="repeat" description="Pumilio" evidence="4">
    <location>
        <begin position="359"/>
        <end position="394"/>
    </location>
</feature>